<dbReference type="SUPFAM" id="SSF56317">
    <property type="entry name" value="Carbon-nitrogen hydrolase"/>
    <property type="match status" value="1"/>
</dbReference>
<dbReference type="EMBL" id="CAJHOE010000002">
    <property type="protein sequence ID" value="CAD7288140.1"/>
    <property type="molecule type" value="Genomic_DNA"/>
</dbReference>
<dbReference type="Proteomes" id="UP000789359">
    <property type="component" value="Unassembled WGS sequence"/>
</dbReference>
<dbReference type="RefSeq" id="WP_230056916.1">
    <property type="nucleotide sequence ID" value="NZ_CAJHOE010000002.1"/>
</dbReference>
<dbReference type="CDD" id="cd07197">
    <property type="entry name" value="nitrilase"/>
    <property type="match status" value="1"/>
</dbReference>
<evidence type="ECO:0000313" key="3">
    <source>
        <dbReference type="EMBL" id="CAD7288140.1"/>
    </source>
</evidence>
<organism evidence="3 4">
    <name type="scientific">Campylobacter suis</name>
    <dbReference type="NCBI Taxonomy" id="2790657"/>
    <lineage>
        <taxon>Bacteria</taxon>
        <taxon>Pseudomonadati</taxon>
        <taxon>Campylobacterota</taxon>
        <taxon>Epsilonproteobacteria</taxon>
        <taxon>Campylobacterales</taxon>
        <taxon>Campylobacteraceae</taxon>
        <taxon>Campylobacter</taxon>
    </lineage>
</organism>
<evidence type="ECO:0000259" key="2">
    <source>
        <dbReference type="PROSITE" id="PS50263"/>
    </source>
</evidence>
<protein>
    <recommendedName>
        <fullName evidence="2">CN hydrolase domain-containing protein</fullName>
    </recommendedName>
</protein>
<gene>
    <name evidence="3" type="ORF">LMG8286_01157</name>
</gene>
<dbReference type="PANTHER" id="PTHR43674">
    <property type="entry name" value="NITRILASE C965.09-RELATED"/>
    <property type="match status" value="1"/>
</dbReference>
<keyword evidence="1" id="KW-0378">Hydrolase</keyword>
<proteinExistence type="predicted"/>
<sequence>MNLIPITLSSPTTQTRKAELLQKISAAPNDSLILASELCVSGYDFDGFFANQNQAMMSGAIGSFDAVMIENIQDALSTDKFLGFTHLSSQNPANGLANITILQNNKIEIYNEFILLNSENIVYSQKKSKLFTPNFEQDKFLAGESADIKAFDFLGLKVGVLICFEIRFSELWARLKGCDVVLVPAMWGGSRADDFKALCKALAIINNCYVVASSSLDLEFAGVFLPDAEFKKETKFEIEKIKDIKKKLGLI</sequence>
<name>A0ABM8Q5F8_9BACT</name>
<dbReference type="InterPro" id="IPR003010">
    <property type="entry name" value="C-N_Hydrolase"/>
</dbReference>
<evidence type="ECO:0000313" key="4">
    <source>
        <dbReference type="Proteomes" id="UP000789359"/>
    </source>
</evidence>
<dbReference type="PANTHER" id="PTHR43674:SF2">
    <property type="entry name" value="BETA-UREIDOPROPIONASE"/>
    <property type="match status" value="1"/>
</dbReference>
<reference evidence="3 4" key="1">
    <citation type="submission" date="2020-11" db="EMBL/GenBank/DDBJ databases">
        <authorList>
            <person name="Peeters C."/>
        </authorList>
    </citation>
    <scope>NUCLEOTIDE SEQUENCE [LARGE SCALE GENOMIC DNA]</scope>
    <source>
        <strain evidence="3 4">LMG 8286</strain>
    </source>
</reference>
<dbReference type="PROSITE" id="PS50263">
    <property type="entry name" value="CN_HYDROLASE"/>
    <property type="match status" value="1"/>
</dbReference>
<feature type="domain" description="CN hydrolase" evidence="2">
    <location>
        <begin position="1"/>
        <end position="251"/>
    </location>
</feature>
<dbReference type="Gene3D" id="3.60.110.10">
    <property type="entry name" value="Carbon-nitrogen hydrolase"/>
    <property type="match status" value="1"/>
</dbReference>
<accession>A0ABM8Q5F8</accession>
<dbReference type="InterPro" id="IPR036526">
    <property type="entry name" value="C-N_Hydrolase_sf"/>
</dbReference>
<dbReference type="InterPro" id="IPR050345">
    <property type="entry name" value="Aliph_Amidase/BUP"/>
</dbReference>
<comment type="caution">
    <text evidence="3">The sequence shown here is derived from an EMBL/GenBank/DDBJ whole genome shotgun (WGS) entry which is preliminary data.</text>
</comment>
<keyword evidence="4" id="KW-1185">Reference proteome</keyword>
<evidence type="ECO:0000256" key="1">
    <source>
        <dbReference type="ARBA" id="ARBA00022801"/>
    </source>
</evidence>
<dbReference type="Pfam" id="PF00795">
    <property type="entry name" value="CN_hydrolase"/>
    <property type="match status" value="1"/>
</dbReference>